<keyword evidence="1" id="KW-1133">Transmembrane helix</keyword>
<feature type="transmembrane region" description="Helical" evidence="1">
    <location>
        <begin position="150"/>
        <end position="172"/>
    </location>
</feature>
<evidence type="ECO:0000313" key="3">
    <source>
        <dbReference type="Proteomes" id="UP000824214"/>
    </source>
</evidence>
<name>A0A9D2LZ03_9FIRM</name>
<dbReference type="Proteomes" id="UP000824214">
    <property type="component" value="Unassembled WGS sequence"/>
</dbReference>
<keyword evidence="1" id="KW-0472">Membrane</keyword>
<reference evidence="2" key="1">
    <citation type="journal article" date="2021" name="PeerJ">
        <title>Extensive microbial diversity within the chicken gut microbiome revealed by metagenomics and culture.</title>
        <authorList>
            <person name="Gilroy R."/>
            <person name="Ravi A."/>
            <person name="Getino M."/>
            <person name="Pursley I."/>
            <person name="Horton D.L."/>
            <person name="Alikhan N.F."/>
            <person name="Baker D."/>
            <person name="Gharbi K."/>
            <person name="Hall N."/>
            <person name="Watson M."/>
            <person name="Adriaenssens E.M."/>
            <person name="Foster-Nyarko E."/>
            <person name="Jarju S."/>
            <person name="Secka A."/>
            <person name="Antonio M."/>
            <person name="Oren A."/>
            <person name="Chaudhuri R.R."/>
            <person name="La Ragione R."/>
            <person name="Hildebrand F."/>
            <person name="Pallen M.J."/>
        </authorList>
    </citation>
    <scope>NUCLEOTIDE SEQUENCE</scope>
    <source>
        <strain evidence="2">ChiBcolR8-3208</strain>
    </source>
</reference>
<dbReference type="AlphaFoldDB" id="A0A9D2LZ03"/>
<gene>
    <name evidence="2" type="ORF">H9942_08665</name>
</gene>
<reference evidence="2" key="2">
    <citation type="submission" date="2021-04" db="EMBL/GenBank/DDBJ databases">
        <authorList>
            <person name="Gilroy R."/>
        </authorList>
    </citation>
    <scope>NUCLEOTIDE SEQUENCE</scope>
    <source>
        <strain evidence="2">ChiBcolR8-3208</strain>
    </source>
</reference>
<dbReference type="EMBL" id="DWXZ01000186">
    <property type="protein sequence ID" value="HJB38122.1"/>
    <property type="molecule type" value="Genomic_DNA"/>
</dbReference>
<dbReference type="SUPFAM" id="SSF82866">
    <property type="entry name" value="Multidrug efflux transporter AcrB transmembrane domain"/>
    <property type="match status" value="1"/>
</dbReference>
<feature type="transmembrane region" description="Helical" evidence="1">
    <location>
        <begin position="76"/>
        <end position="104"/>
    </location>
</feature>
<dbReference type="Pfam" id="PF22564">
    <property type="entry name" value="HAAS"/>
    <property type="match status" value="1"/>
</dbReference>
<proteinExistence type="predicted"/>
<sequence length="200" mass="21394">MTKQLFLNELAAALHSLPREERYRTLGYYDELIDDRMEDGQSEEDAVASLGEPQQVAREILGEEEPAPSTSKGRKVWLIVLLVLGFPLWGSLLLVAAIVLLCVYICLFLPAFVLGVLALGCLASALVGVVGTPVLMLDVGLLTGGLPAGLFQLGLSVALLGLAVLSALGFYFTGRATVKAAKAIWRGIRRSFAKKGRVPA</sequence>
<protein>
    <submittedName>
        <fullName evidence="2">DUF1700 domain-containing protein</fullName>
    </submittedName>
</protein>
<evidence type="ECO:0000256" key="1">
    <source>
        <dbReference type="SAM" id="Phobius"/>
    </source>
</evidence>
<organism evidence="2 3">
    <name type="scientific">Candidatus Acutalibacter ornithocaccae</name>
    <dbReference type="NCBI Taxonomy" id="2838416"/>
    <lineage>
        <taxon>Bacteria</taxon>
        <taxon>Bacillati</taxon>
        <taxon>Bacillota</taxon>
        <taxon>Clostridia</taxon>
        <taxon>Eubacteriales</taxon>
        <taxon>Acutalibacteraceae</taxon>
        <taxon>Acutalibacter</taxon>
    </lineage>
</organism>
<feature type="transmembrane region" description="Helical" evidence="1">
    <location>
        <begin position="111"/>
        <end position="130"/>
    </location>
</feature>
<evidence type="ECO:0000313" key="2">
    <source>
        <dbReference type="EMBL" id="HJB38122.1"/>
    </source>
</evidence>
<keyword evidence="1" id="KW-0812">Transmembrane</keyword>
<accession>A0A9D2LZ03</accession>
<comment type="caution">
    <text evidence="2">The sequence shown here is derived from an EMBL/GenBank/DDBJ whole genome shotgun (WGS) entry which is preliminary data.</text>
</comment>